<dbReference type="AlphaFoldDB" id="A0AA40CGK8"/>
<feature type="region of interest" description="Disordered" evidence="1">
    <location>
        <begin position="450"/>
        <end position="474"/>
    </location>
</feature>
<keyword evidence="4" id="KW-1185">Reference proteome</keyword>
<comment type="caution">
    <text evidence="3">The sequence shown here is derived from an EMBL/GenBank/DDBJ whole genome shotgun (WGS) entry which is preliminary data.</text>
</comment>
<dbReference type="Pfam" id="PF14661">
    <property type="entry name" value="HAUS6_N"/>
    <property type="match status" value="1"/>
</dbReference>
<dbReference type="InterPro" id="IPR028163">
    <property type="entry name" value="HAUS_6_N"/>
</dbReference>
<feature type="compositionally biased region" description="Polar residues" evidence="1">
    <location>
        <begin position="522"/>
        <end position="532"/>
    </location>
</feature>
<protein>
    <submittedName>
        <fullName evidence="3">HAUS augmin-like complex subunit 6 N-terminus-domain-containing protein</fullName>
    </submittedName>
</protein>
<gene>
    <name evidence="3" type="ORF">B0T17DRAFT_626249</name>
</gene>
<evidence type="ECO:0000259" key="2">
    <source>
        <dbReference type="Pfam" id="PF14661"/>
    </source>
</evidence>
<sequence>MASLYGSSALARTRSTRPPANTGRPIQSSTRTPSLSAAHSITPSAPASATPTAASSISLFLTNLRLLDLDLRQDWPDINTLTFSAKDAAQGQKKRIQCVEWALYHLFTLWDPDEARNKLRPFFPPLDQVQSLNLRAALLRCLEQAKKNGVLGRDAVVRKTMLDECKGDRLAEVLAVFSSAVLMKLVAEQQLNEPEHPALAQTLALENRGYSGERTELVVLTLAYKLSLRRIVDDKNAARAKYNEFARLLRLKDQVIAKRRDEAKAISRKGQGKMHISGHRKLDVWRTVRNNWSGNERWMETLLYGDTHAHKDGVLSTPFDRVWRRVESGRLAELQDTNSDGLLEQLDHRVTSQKLRLEKWQQFRQKMFGKTSRLELTAKEADSRPRQQGIDLGFRAHENLHFGLVNATRKLPRTRPAELHTEYKELVQSLNAELESIDRGPAQVPSFFQRQRESAKKGYEFPETTSPEPETISELSDLEEEIPLVSSHLPIQTSPYRERATILEPAFELGPRRSKTVNIAPSHSISEQQPELSSSSSSSSQLWRPAPIPSRHSTAARRRPADAINASPSTSPTKASPERRHQPSPPKPMSPARSRSLKSPPKLRSSAMPSMPARTPSPGSPVSPTQQLADQILASVSAASPSPLKRRHTLSLAERTRLSMARRTSQVNQLAGGSGGGGLAEESSDSEYGRLPVNRRAPLASSVEMPDEDDNDDQQYEDLVARTRRSMAGFEAAQKKAQLERRRSLRKQKVAPTTPGGGGGGGGGRNGYFNAVAEEEGEGMGEGDSTMVITEELMSAGQDVDYDAVFMSRPKIKTSPVASPARMGGWDE</sequence>
<name>A0AA40CGK8_9PEZI</name>
<feature type="region of interest" description="Disordered" evidence="1">
    <location>
        <begin position="1"/>
        <end position="50"/>
    </location>
</feature>
<proteinExistence type="predicted"/>
<dbReference type="Proteomes" id="UP001174934">
    <property type="component" value="Unassembled WGS sequence"/>
</dbReference>
<feature type="compositionally biased region" description="Low complexity" evidence="1">
    <location>
        <begin position="461"/>
        <end position="474"/>
    </location>
</feature>
<evidence type="ECO:0000256" key="1">
    <source>
        <dbReference type="SAM" id="MobiDB-lite"/>
    </source>
</evidence>
<accession>A0AA40CGK8</accession>
<feature type="compositionally biased region" description="Polar residues" evidence="1">
    <location>
        <begin position="16"/>
        <end position="35"/>
    </location>
</feature>
<feature type="compositionally biased region" description="Basic and acidic residues" evidence="1">
    <location>
        <begin position="733"/>
        <end position="742"/>
    </location>
</feature>
<feature type="region of interest" description="Disordered" evidence="1">
    <location>
        <begin position="522"/>
        <end position="692"/>
    </location>
</feature>
<feature type="compositionally biased region" description="Low complexity" evidence="1">
    <location>
        <begin position="36"/>
        <end position="50"/>
    </location>
</feature>
<feature type="region of interest" description="Disordered" evidence="1">
    <location>
        <begin position="729"/>
        <end position="769"/>
    </location>
</feature>
<dbReference type="EMBL" id="JAULSR010000001">
    <property type="protein sequence ID" value="KAK0636544.1"/>
    <property type="molecule type" value="Genomic_DNA"/>
</dbReference>
<feature type="compositionally biased region" description="Polar residues" evidence="1">
    <location>
        <begin position="620"/>
        <end position="629"/>
    </location>
</feature>
<organism evidence="3 4">
    <name type="scientific">Bombardia bombarda</name>
    <dbReference type="NCBI Taxonomy" id="252184"/>
    <lineage>
        <taxon>Eukaryota</taxon>
        <taxon>Fungi</taxon>
        <taxon>Dikarya</taxon>
        <taxon>Ascomycota</taxon>
        <taxon>Pezizomycotina</taxon>
        <taxon>Sordariomycetes</taxon>
        <taxon>Sordariomycetidae</taxon>
        <taxon>Sordariales</taxon>
        <taxon>Lasiosphaeriaceae</taxon>
        <taxon>Bombardia</taxon>
    </lineage>
</organism>
<reference evidence="3" key="1">
    <citation type="submission" date="2023-06" db="EMBL/GenBank/DDBJ databases">
        <title>Genome-scale phylogeny and comparative genomics of the fungal order Sordariales.</title>
        <authorList>
            <consortium name="Lawrence Berkeley National Laboratory"/>
            <person name="Hensen N."/>
            <person name="Bonometti L."/>
            <person name="Westerberg I."/>
            <person name="Brannstrom I.O."/>
            <person name="Guillou S."/>
            <person name="Cros-Aarteil S."/>
            <person name="Calhoun S."/>
            <person name="Haridas S."/>
            <person name="Kuo A."/>
            <person name="Mondo S."/>
            <person name="Pangilinan J."/>
            <person name="Riley R."/>
            <person name="LaButti K."/>
            <person name="Andreopoulos B."/>
            <person name="Lipzen A."/>
            <person name="Chen C."/>
            <person name="Yanf M."/>
            <person name="Daum C."/>
            <person name="Ng V."/>
            <person name="Clum A."/>
            <person name="Steindorff A."/>
            <person name="Ohm R."/>
            <person name="Martin F."/>
            <person name="Silar P."/>
            <person name="Natvig D."/>
            <person name="Lalanne C."/>
            <person name="Gautier V."/>
            <person name="Ament-velasquez S.L."/>
            <person name="Kruys A."/>
            <person name="Hutchinson M.I."/>
            <person name="Powell A.J."/>
            <person name="Barry K."/>
            <person name="Miller A.N."/>
            <person name="Grigoriev I.V."/>
            <person name="Debuchy R."/>
            <person name="Gladieux P."/>
            <person name="Thoren M.H."/>
            <person name="Johannesson H."/>
        </authorList>
    </citation>
    <scope>NUCLEOTIDE SEQUENCE</scope>
    <source>
        <strain evidence="3">SMH3391-2</strain>
    </source>
</reference>
<feature type="compositionally biased region" description="Basic and acidic residues" evidence="1">
    <location>
        <begin position="450"/>
        <end position="460"/>
    </location>
</feature>
<feature type="compositionally biased region" description="Low complexity" evidence="1">
    <location>
        <begin position="566"/>
        <end position="575"/>
    </location>
</feature>
<feature type="domain" description="HAUS augmin-like complex subunit 6 N-terminal" evidence="2">
    <location>
        <begin position="60"/>
        <end position="293"/>
    </location>
</feature>
<feature type="compositionally biased region" description="Low complexity" evidence="1">
    <location>
        <begin position="634"/>
        <end position="643"/>
    </location>
</feature>
<feature type="compositionally biased region" description="Gly residues" evidence="1">
    <location>
        <begin position="755"/>
        <end position="766"/>
    </location>
</feature>
<evidence type="ECO:0000313" key="4">
    <source>
        <dbReference type="Proteomes" id="UP001174934"/>
    </source>
</evidence>
<evidence type="ECO:0000313" key="3">
    <source>
        <dbReference type="EMBL" id="KAK0636544.1"/>
    </source>
</evidence>